<dbReference type="PANTHER" id="PTHR43784">
    <property type="entry name" value="GDSL-LIKE LIPASE/ACYLHYDROLASE, PUTATIVE (AFU_ORTHOLOGUE AFUA_2G00820)-RELATED"/>
    <property type="match status" value="1"/>
</dbReference>
<name>A0A919NWE0_9ACTN</name>
<evidence type="ECO:0000256" key="1">
    <source>
        <dbReference type="SAM" id="SignalP"/>
    </source>
</evidence>
<dbReference type="InterPro" id="IPR013830">
    <property type="entry name" value="SGNH_hydro"/>
</dbReference>
<keyword evidence="1" id="KW-0732">Signal</keyword>
<gene>
    <name evidence="3" type="ORF">Ate02nite_73570</name>
</gene>
<dbReference type="EMBL" id="BOMY01000046">
    <property type="protein sequence ID" value="GIF24627.1"/>
    <property type="molecule type" value="Genomic_DNA"/>
</dbReference>
<comment type="caution">
    <text evidence="3">The sequence shown here is derived from an EMBL/GenBank/DDBJ whole genome shotgun (WGS) entry which is preliminary data.</text>
</comment>
<dbReference type="RefSeq" id="WP_203812477.1">
    <property type="nucleotide sequence ID" value="NZ_BOMY01000046.1"/>
</dbReference>
<dbReference type="SUPFAM" id="SSF52266">
    <property type="entry name" value="SGNH hydrolase"/>
    <property type="match status" value="1"/>
</dbReference>
<dbReference type="InterPro" id="IPR053140">
    <property type="entry name" value="GDSL_Rv0518-like"/>
</dbReference>
<keyword evidence="3" id="KW-0378">Hydrolase</keyword>
<feature type="domain" description="SGNH hydrolase-type esterase" evidence="2">
    <location>
        <begin position="228"/>
        <end position="420"/>
    </location>
</feature>
<dbReference type="Proteomes" id="UP000623608">
    <property type="component" value="Unassembled WGS sequence"/>
</dbReference>
<dbReference type="PANTHER" id="PTHR43784:SF2">
    <property type="entry name" value="GDSL-LIKE LIPASE_ACYLHYDROLASE, PUTATIVE (AFU_ORTHOLOGUE AFUA_2G00820)-RELATED"/>
    <property type="match status" value="1"/>
</dbReference>
<evidence type="ECO:0000313" key="3">
    <source>
        <dbReference type="EMBL" id="GIF24627.1"/>
    </source>
</evidence>
<dbReference type="GO" id="GO:0016787">
    <property type="term" value="F:hydrolase activity"/>
    <property type="evidence" value="ECO:0007669"/>
    <property type="project" value="UniProtKB-KW"/>
</dbReference>
<protein>
    <submittedName>
        <fullName evidence="3">SGNH hydrolase</fullName>
    </submittedName>
</protein>
<accession>A0A919NWE0</accession>
<keyword evidence="4" id="KW-1185">Reference proteome</keyword>
<proteinExistence type="predicted"/>
<sequence length="433" mass="44960">MYSVRRRWITGLLVALITVPTLSAANSAGAASGPTAAHGAAGVWSASLEGVHGVSPDATIRQIARVSVPGSGIRVRLGNPFGSAPVVIREAWLGRPIAPGAPKLVNDSNKRLTFRGARSVTIPPGQSVVSDSVPVTVRAQQDVAVSIYAPGSPVNDHTFPPFAYDPPASYIGTGGNTASDPSDAAFPGYPVIPGNTSSTAVGYHPGQTWWLDLVTVDRPEAKGTLVTLGDSITDGYNAYGPPGQRWTDVLADRLNALPASARVAVANAGISGNTVSVQPNPYDPTGQCCGPPAPQRLDRDVFSVPGVRTVLLLEGTNDLGGGDNAPPASSAQVIDAMRGIADRVHARHLRIVGATVLPMCNAAGSTKENNRLAVNEWIRTSGVFDEVLDFDAVLRDPADPTVMIADLRNDCYHPNAAGDAVLGRFIPLSAVVG</sequence>
<evidence type="ECO:0000259" key="2">
    <source>
        <dbReference type="Pfam" id="PF13472"/>
    </source>
</evidence>
<dbReference type="AlphaFoldDB" id="A0A919NWE0"/>
<organism evidence="3 4">
    <name type="scientific">Paractinoplanes tereljensis</name>
    <dbReference type="NCBI Taxonomy" id="571912"/>
    <lineage>
        <taxon>Bacteria</taxon>
        <taxon>Bacillati</taxon>
        <taxon>Actinomycetota</taxon>
        <taxon>Actinomycetes</taxon>
        <taxon>Micromonosporales</taxon>
        <taxon>Micromonosporaceae</taxon>
        <taxon>Paractinoplanes</taxon>
    </lineage>
</organism>
<dbReference type="Pfam" id="PF13472">
    <property type="entry name" value="Lipase_GDSL_2"/>
    <property type="match status" value="1"/>
</dbReference>
<evidence type="ECO:0000313" key="4">
    <source>
        <dbReference type="Proteomes" id="UP000623608"/>
    </source>
</evidence>
<feature type="signal peptide" evidence="1">
    <location>
        <begin position="1"/>
        <end position="30"/>
    </location>
</feature>
<dbReference type="Gene3D" id="3.40.50.1110">
    <property type="entry name" value="SGNH hydrolase"/>
    <property type="match status" value="1"/>
</dbReference>
<reference evidence="3" key="1">
    <citation type="submission" date="2021-01" db="EMBL/GenBank/DDBJ databases">
        <title>Whole genome shotgun sequence of Actinoplanes tereljensis NBRC 105297.</title>
        <authorList>
            <person name="Komaki H."/>
            <person name="Tamura T."/>
        </authorList>
    </citation>
    <scope>NUCLEOTIDE SEQUENCE</scope>
    <source>
        <strain evidence="3">NBRC 105297</strain>
    </source>
</reference>
<dbReference type="InterPro" id="IPR036514">
    <property type="entry name" value="SGNH_hydro_sf"/>
</dbReference>
<feature type="chain" id="PRO_5036987947" evidence="1">
    <location>
        <begin position="31"/>
        <end position="433"/>
    </location>
</feature>